<dbReference type="AlphaFoldDB" id="A0A699ZHE6"/>
<dbReference type="EMBL" id="BLLF01001309">
    <property type="protein sequence ID" value="GFH18496.1"/>
    <property type="molecule type" value="Genomic_DNA"/>
</dbReference>
<dbReference type="InterPro" id="IPR051681">
    <property type="entry name" value="Ser/Thr_Kinases-Pseudokinases"/>
</dbReference>
<gene>
    <name evidence="2" type="ORF">HaLaN_15314</name>
</gene>
<dbReference type="Proteomes" id="UP000485058">
    <property type="component" value="Unassembled WGS sequence"/>
</dbReference>
<keyword evidence="2" id="KW-0418">Kinase</keyword>
<dbReference type="InterPro" id="IPR001245">
    <property type="entry name" value="Ser-Thr/Tyr_kinase_cat_dom"/>
</dbReference>
<protein>
    <submittedName>
        <fullName evidence="2">Protein kinase domain-containing protein</fullName>
    </submittedName>
</protein>
<dbReference type="InterPro" id="IPR011009">
    <property type="entry name" value="Kinase-like_dom_sf"/>
</dbReference>
<name>A0A699ZHE6_HAELA</name>
<evidence type="ECO:0000259" key="1">
    <source>
        <dbReference type="PROSITE" id="PS50011"/>
    </source>
</evidence>
<feature type="domain" description="Protein kinase" evidence="1">
    <location>
        <begin position="1"/>
        <end position="154"/>
    </location>
</feature>
<dbReference type="PANTHER" id="PTHR44329:SF289">
    <property type="entry name" value="SERINE_THREONINE-PROTEIN KINASE VIK"/>
    <property type="match status" value="1"/>
</dbReference>
<evidence type="ECO:0000313" key="3">
    <source>
        <dbReference type="Proteomes" id="UP000485058"/>
    </source>
</evidence>
<dbReference type="Gene3D" id="1.10.510.10">
    <property type="entry name" value="Transferase(Phosphotransferase) domain 1"/>
    <property type="match status" value="1"/>
</dbReference>
<dbReference type="SUPFAM" id="SSF56112">
    <property type="entry name" value="Protein kinase-like (PK-like)"/>
    <property type="match status" value="1"/>
</dbReference>
<dbReference type="InterPro" id="IPR008266">
    <property type="entry name" value="Tyr_kinase_AS"/>
</dbReference>
<dbReference type="InterPro" id="IPR000719">
    <property type="entry name" value="Prot_kinase_dom"/>
</dbReference>
<dbReference type="PROSITE" id="PS50011">
    <property type="entry name" value="PROTEIN_KINASE_DOM"/>
    <property type="match status" value="1"/>
</dbReference>
<keyword evidence="2" id="KW-0808">Transferase</keyword>
<dbReference type="GO" id="GO:0005524">
    <property type="term" value="F:ATP binding"/>
    <property type="evidence" value="ECO:0007669"/>
    <property type="project" value="InterPro"/>
</dbReference>
<reference evidence="2 3" key="1">
    <citation type="submission" date="2020-02" db="EMBL/GenBank/DDBJ databases">
        <title>Draft genome sequence of Haematococcus lacustris strain NIES-144.</title>
        <authorList>
            <person name="Morimoto D."/>
            <person name="Nakagawa S."/>
            <person name="Yoshida T."/>
            <person name="Sawayama S."/>
        </authorList>
    </citation>
    <scope>NUCLEOTIDE SEQUENCE [LARGE SCALE GENOMIC DNA]</scope>
    <source>
        <strain evidence="2 3">NIES-144</strain>
    </source>
</reference>
<accession>A0A699ZHE6</accession>
<dbReference type="Pfam" id="PF07714">
    <property type="entry name" value="PK_Tyr_Ser-Thr"/>
    <property type="match status" value="1"/>
</dbReference>
<organism evidence="2 3">
    <name type="scientific">Haematococcus lacustris</name>
    <name type="common">Green alga</name>
    <name type="synonym">Haematococcus pluvialis</name>
    <dbReference type="NCBI Taxonomy" id="44745"/>
    <lineage>
        <taxon>Eukaryota</taxon>
        <taxon>Viridiplantae</taxon>
        <taxon>Chlorophyta</taxon>
        <taxon>core chlorophytes</taxon>
        <taxon>Chlorophyceae</taxon>
        <taxon>CS clade</taxon>
        <taxon>Chlamydomonadales</taxon>
        <taxon>Haematococcaceae</taxon>
        <taxon>Haematococcus</taxon>
    </lineage>
</organism>
<dbReference type="PANTHER" id="PTHR44329">
    <property type="entry name" value="SERINE/THREONINE-PROTEIN KINASE TNNI3K-RELATED"/>
    <property type="match status" value="1"/>
</dbReference>
<proteinExistence type="predicted"/>
<comment type="caution">
    <text evidence="2">The sequence shown here is derived from an EMBL/GenBank/DDBJ whole genome shotgun (WGS) entry which is preliminary data.</text>
</comment>
<keyword evidence="3" id="KW-1185">Reference proteome</keyword>
<evidence type="ECO:0000313" key="2">
    <source>
        <dbReference type="EMBL" id="GFH18496.1"/>
    </source>
</evidence>
<feature type="non-terminal residue" evidence="2">
    <location>
        <position position="1"/>
    </location>
</feature>
<sequence length="154" mass="16047">SSSPGDTRGFGTAAQQQQRAILEAAVCKSLGHPNVVATYHHNIKQAGPKEGEAAADAGWALSLVQELCSATLQDALRLSMLHAQDSAQQPIMELVLSLLTDVARGMAYIHGKGIIHGDLTPGNVLLKQEASCPAGVAAKVSGKWRPTAQLTAST</sequence>
<dbReference type="PROSITE" id="PS00109">
    <property type="entry name" value="PROTEIN_KINASE_TYR"/>
    <property type="match status" value="1"/>
</dbReference>
<dbReference type="GO" id="GO:0004674">
    <property type="term" value="F:protein serine/threonine kinase activity"/>
    <property type="evidence" value="ECO:0007669"/>
    <property type="project" value="TreeGrafter"/>
</dbReference>